<dbReference type="Proteomes" id="UP000309259">
    <property type="component" value="Unassembled WGS sequence"/>
</dbReference>
<dbReference type="NCBIfam" id="TIGR02220">
    <property type="entry name" value="phg_TIGR02220"/>
    <property type="match status" value="1"/>
</dbReference>
<dbReference type="Proteomes" id="UP000072794">
    <property type="component" value="Unassembled WGS sequence"/>
</dbReference>
<sequence>MASEIKWIKIVTDIFDDEKILLIESLPEADTIIVVWFKLLTLAGKQNYGGVLMMNDRVHYTDEMLSTLFRRPLNTVRAALQTFEQFGMIEIINNAITIPNWEKHQSVESMERVREQARKRVAKHREKQKTLANGNVTCNVTVTHSNALDKEEEIDKEEDIYNICPIKEIIEYLNSATGKSYRYQSNSNKKIIQARWNEGYKLDDFKKVIDNMVANWTGTEWEKYLQPSTLFRESNFDKYLNMVPRAPKPAQTNVPAWALEEIEQDKSEEAMQRMQALKAKMLAKEKGEPVPEWAEKVLASKQTAEGQAKLADIYAELEAMENGET</sequence>
<evidence type="ECO:0000313" key="4">
    <source>
        <dbReference type="EMBL" id="TII00505.1"/>
    </source>
</evidence>
<organism evidence="3 5">
    <name type="scientific">Streptococcus suis</name>
    <dbReference type="NCBI Taxonomy" id="1307"/>
    <lineage>
        <taxon>Bacteria</taxon>
        <taxon>Bacillati</taxon>
        <taxon>Bacillota</taxon>
        <taxon>Bacilli</taxon>
        <taxon>Lactobacillales</taxon>
        <taxon>Streptococcaceae</taxon>
        <taxon>Streptococcus</taxon>
    </lineage>
</organism>
<dbReference type="EMBL" id="SSXL01000036">
    <property type="protein sequence ID" value="TII00505.1"/>
    <property type="molecule type" value="Genomic_DNA"/>
</dbReference>
<dbReference type="RefSeq" id="WP_079761334.1">
    <property type="nucleotide sequence ID" value="NZ_CEDY01000004.1"/>
</dbReference>
<gene>
    <name evidence="3" type="ORF">ERS132414_01256</name>
    <name evidence="4" type="ORF">FAJ35_09135</name>
</gene>
<evidence type="ECO:0000313" key="3">
    <source>
        <dbReference type="EMBL" id="CYU90575.1"/>
    </source>
</evidence>
<evidence type="ECO:0000259" key="1">
    <source>
        <dbReference type="Pfam" id="PF09524"/>
    </source>
</evidence>
<dbReference type="Pfam" id="PF09524">
    <property type="entry name" value="Phg_2220_C"/>
    <property type="match status" value="1"/>
</dbReference>
<reference evidence="4 6" key="2">
    <citation type="submission" date="2019-04" db="EMBL/GenBank/DDBJ databases">
        <title>Genome analysis of Streptococcus suis strain WUSS327.</title>
        <authorList>
            <person name="Chen H."/>
            <person name="Gao X."/>
            <person name="Wu Z."/>
        </authorList>
    </citation>
    <scope>NUCLEOTIDE SEQUENCE [LARGE SCALE GENOMIC DNA]</scope>
    <source>
        <strain evidence="4 6">WUSS327</strain>
    </source>
</reference>
<dbReference type="InterPro" id="IPR011741">
    <property type="entry name" value="Phg_2220_C"/>
</dbReference>
<evidence type="ECO:0000259" key="2">
    <source>
        <dbReference type="Pfam" id="PF09681"/>
    </source>
</evidence>
<protein>
    <submittedName>
        <fullName evidence="3">Gp19</fullName>
    </submittedName>
    <submittedName>
        <fullName evidence="4">Replication protein</fullName>
    </submittedName>
</protein>
<dbReference type="InterPro" id="IPR053162">
    <property type="entry name" value="DnaD"/>
</dbReference>
<evidence type="ECO:0000313" key="6">
    <source>
        <dbReference type="Proteomes" id="UP000309259"/>
    </source>
</evidence>
<dbReference type="NCBIfam" id="TIGR01714">
    <property type="entry name" value="phage_rep_org_N"/>
    <property type="match status" value="1"/>
</dbReference>
<feature type="domain" description="Phage conserved hypothetical protein C-terminal" evidence="1">
    <location>
        <begin position="169"/>
        <end position="241"/>
    </location>
</feature>
<proteinExistence type="predicted"/>
<evidence type="ECO:0000313" key="5">
    <source>
        <dbReference type="Proteomes" id="UP000072794"/>
    </source>
</evidence>
<reference evidence="3 5" key="1">
    <citation type="submission" date="2016-02" db="EMBL/GenBank/DDBJ databases">
        <authorList>
            <consortium name="Pathogen Informatics"/>
        </authorList>
    </citation>
    <scope>NUCLEOTIDE SEQUENCE [LARGE SCALE GENOMIC DNA]</scope>
    <source>
        <strain evidence="3 5">LSS52</strain>
    </source>
</reference>
<feature type="domain" description="Phage replisome organiser N-terminal" evidence="2">
    <location>
        <begin position="7"/>
        <end position="126"/>
    </location>
</feature>
<name>A0A0Z8G1J2_STRSU</name>
<dbReference type="PANTHER" id="PTHR37293">
    <property type="entry name" value="PHAGE REPLICATION PROTEIN-RELATED"/>
    <property type="match status" value="1"/>
</dbReference>
<dbReference type="Pfam" id="PF09681">
    <property type="entry name" value="Phage_rep_org_N"/>
    <property type="match status" value="1"/>
</dbReference>
<dbReference type="EMBL" id="FIHA01000022">
    <property type="protein sequence ID" value="CYU90575.1"/>
    <property type="molecule type" value="Genomic_DNA"/>
</dbReference>
<dbReference type="InterPro" id="IPR010056">
    <property type="entry name" value="Phage_rep_org__N"/>
</dbReference>
<dbReference type="AlphaFoldDB" id="A0A0Z8G1J2"/>
<accession>A0A0Z8G1J2</accession>
<dbReference type="PANTHER" id="PTHR37293:SF7">
    <property type="entry name" value="HYPOTHETICAL PHAGE PROTEIN"/>
    <property type="match status" value="1"/>
</dbReference>